<proteinExistence type="predicted"/>
<reference evidence="2" key="1">
    <citation type="journal article" date="2017" name="Nat. Microbiol.">
        <title>Global analysis of biosynthetic gene clusters reveals vast potential of secondary metabolite production in Penicillium species.</title>
        <authorList>
            <person name="Nielsen J.C."/>
            <person name="Grijseels S."/>
            <person name="Prigent S."/>
            <person name="Ji B."/>
            <person name="Dainat J."/>
            <person name="Nielsen K.F."/>
            <person name="Frisvad J.C."/>
            <person name="Workman M."/>
            <person name="Nielsen J."/>
        </authorList>
    </citation>
    <scope>NUCLEOTIDE SEQUENCE [LARGE SCALE GENOMIC DNA]</scope>
    <source>
        <strain evidence="2">IBT 31811</strain>
    </source>
</reference>
<dbReference type="EMBL" id="MDYN01000097">
    <property type="protein sequence ID" value="OQD78020.1"/>
    <property type="molecule type" value="Genomic_DNA"/>
</dbReference>
<name>A0A1V6PLX4_9EURO</name>
<dbReference type="AlphaFoldDB" id="A0A1V6PLX4"/>
<accession>A0A1V6PLX4</accession>
<protein>
    <submittedName>
        <fullName evidence="1">Uncharacterized protein</fullName>
    </submittedName>
</protein>
<organism evidence="1 2">
    <name type="scientific">Penicillium antarcticum</name>
    <dbReference type="NCBI Taxonomy" id="416450"/>
    <lineage>
        <taxon>Eukaryota</taxon>
        <taxon>Fungi</taxon>
        <taxon>Dikarya</taxon>
        <taxon>Ascomycota</taxon>
        <taxon>Pezizomycotina</taxon>
        <taxon>Eurotiomycetes</taxon>
        <taxon>Eurotiomycetidae</taxon>
        <taxon>Eurotiales</taxon>
        <taxon>Aspergillaceae</taxon>
        <taxon>Penicillium</taxon>
    </lineage>
</organism>
<gene>
    <name evidence="1" type="ORF">PENANT_c097G07949</name>
</gene>
<dbReference type="Proteomes" id="UP000191672">
    <property type="component" value="Unassembled WGS sequence"/>
</dbReference>
<keyword evidence="2" id="KW-1185">Reference proteome</keyword>
<dbReference type="OrthoDB" id="4365949at2759"/>
<sequence>MNPSKRPLPPLAESIRIKIKSMIPDLSGEPAENHAELLKTEANGNKTYGGTLLAEQISLMSGQLPIPDPENWRWRLLYFAVPTTVGTAGKKGFLIPLSENVMREGALEECFYVEITDPEVRMHTAAIFFVPK</sequence>
<comment type="caution">
    <text evidence="1">The sequence shown here is derived from an EMBL/GenBank/DDBJ whole genome shotgun (WGS) entry which is preliminary data.</text>
</comment>
<evidence type="ECO:0000313" key="1">
    <source>
        <dbReference type="EMBL" id="OQD78020.1"/>
    </source>
</evidence>
<evidence type="ECO:0000313" key="2">
    <source>
        <dbReference type="Proteomes" id="UP000191672"/>
    </source>
</evidence>